<feature type="transmembrane region" description="Helical" evidence="6">
    <location>
        <begin position="33"/>
        <end position="52"/>
    </location>
</feature>
<feature type="transmembrane region" description="Helical" evidence="6">
    <location>
        <begin position="7"/>
        <end position="27"/>
    </location>
</feature>
<dbReference type="Proteomes" id="UP000198802">
    <property type="component" value="Unassembled WGS sequence"/>
</dbReference>
<feature type="transmembrane region" description="Helical" evidence="6">
    <location>
        <begin position="393"/>
        <end position="415"/>
    </location>
</feature>
<evidence type="ECO:0000256" key="2">
    <source>
        <dbReference type="ARBA" id="ARBA00022475"/>
    </source>
</evidence>
<keyword evidence="8" id="KW-1185">Reference proteome</keyword>
<evidence type="ECO:0000256" key="3">
    <source>
        <dbReference type="ARBA" id="ARBA00022692"/>
    </source>
</evidence>
<dbReference type="CDD" id="cd06581">
    <property type="entry name" value="TM_PBP1_LivM_like"/>
    <property type="match status" value="1"/>
</dbReference>
<feature type="transmembrane region" description="Helical" evidence="6">
    <location>
        <begin position="249"/>
        <end position="269"/>
    </location>
</feature>
<dbReference type="PANTHER" id="PTHR30482:SF1">
    <property type="entry name" value="BRANCHED-CHAIN AMINO ACID TRANSPORT PERMEASE PROTEIN LIVM-RELATED"/>
    <property type="match status" value="1"/>
</dbReference>
<evidence type="ECO:0000256" key="6">
    <source>
        <dbReference type="SAM" id="Phobius"/>
    </source>
</evidence>
<feature type="transmembrane region" description="Helical" evidence="6">
    <location>
        <begin position="422"/>
        <end position="441"/>
    </location>
</feature>
<dbReference type="PANTHER" id="PTHR30482">
    <property type="entry name" value="HIGH-AFFINITY BRANCHED-CHAIN AMINO ACID TRANSPORT SYSTEM PERMEASE"/>
    <property type="match status" value="1"/>
</dbReference>
<protein>
    <submittedName>
        <fullName evidence="7">Branched-chain amino acid transport system permease protein</fullName>
    </submittedName>
</protein>
<comment type="subcellular location">
    <subcellularLocation>
        <location evidence="1">Cell membrane</location>
        <topology evidence="1">Multi-pass membrane protein</topology>
    </subcellularLocation>
</comment>
<dbReference type="RefSeq" id="WP_091277484.1">
    <property type="nucleotide sequence ID" value="NZ_FAOZ01000008.1"/>
</dbReference>
<keyword evidence="5 6" id="KW-0472">Membrane</keyword>
<feature type="transmembrane region" description="Helical" evidence="6">
    <location>
        <begin position="199"/>
        <end position="220"/>
    </location>
</feature>
<organism evidence="7 8">
    <name type="scientific">Parafrankia irregularis</name>
    <dbReference type="NCBI Taxonomy" id="795642"/>
    <lineage>
        <taxon>Bacteria</taxon>
        <taxon>Bacillati</taxon>
        <taxon>Actinomycetota</taxon>
        <taxon>Actinomycetes</taxon>
        <taxon>Frankiales</taxon>
        <taxon>Frankiaceae</taxon>
        <taxon>Parafrankia</taxon>
    </lineage>
</organism>
<feature type="transmembrane region" description="Helical" evidence="6">
    <location>
        <begin position="281"/>
        <end position="301"/>
    </location>
</feature>
<evidence type="ECO:0000313" key="8">
    <source>
        <dbReference type="Proteomes" id="UP000198802"/>
    </source>
</evidence>
<feature type="transmembrane region" description="Helical" evidence="6">
    <location>
        <begin position="154"/>
        <end position="171"/>
    </location>
</feature>
<dbReference type="GO" id="GO:0015658">
    <property type="term" value="F:branched-chain amino acid transmembrane transporter activity"/>
    <property type="evidence" value="ECO:0007669"/>
    <property type="project" value="InterPro"/>
</dbReference>
<keyword evidence="3 6" id="KW-0812">Transmembrane</keyword>
<gene>
    <name evidence="7" type="ORF">Ga0074812_108294</name>
</gene>
<keyword evidence="2" id="KW-1003">Cell membrane</keyword>
<accession>A0A0S4QNZ2</accession>
<sequence length="688" mass="70606">MDFLSFVILGLGSGAIYAAFATGIVLVHRASGVIHFGFGATALFGVLQYADLRRHGILVLPVGHIDLGTEPSVALCMLLVLAHALLFTLLIYLLCFAPLHAAPPLARVVASVGVMLAVQALILQRFGSAPRSVAAILPNEPVTVLGATLPRDRLYLAAIALLFAAALHLWSTRTRFGKATRGAAENEKAAILLGLRPRWLAAVSWLLAGAVVTVVGILIAPTTSLEAGSFTLLIVPALGAALVGRLSSVAVAAVAGLALGGLQSGLLYLTREFSWLPQNGLKQGLPFLLVVLMLMVAGRRLPGRGTAQDRLPPAPAGRLRPVPIAAAVVAAAILLPLLSSQWRLGMITSGVAAVLCLSLVVLTGFVGQISLAQMSLAGVAGFTLSKVTADGGVPFPVGPLIAVLAATALGLLVAVPALRVRGLHLAVVTLAAAVAIEEFIFKNPKVTGGLSGSTVPQPEIFGFSLGIRGGAEDFPRVTFGYFVLVVTVAAALGVAALRRHELGRRMLAVRGSERAAAAAGINAARVKLTGAAISSALAGVGGTLLAYQQGQLSYASYSTFTSLGLLVAVYLGGITSVSGALVGGTLYSGGLVSVALHEWAGLGDYETLILSIGLIIVAIRSPDGLAGLTRQRLTPRLRQLARRTTTATEPTVTTEPIAGAEPIVTTEPIAGAEPTTTTKEVNPHVAAG</sequence>
<feature type="transmembrane region" description="Helical" evidence="6">
    <location>
        <begin position="563"/>
        <end position="587"/>
    </location>
</feature>
<dbReference type="AlphaFoldDB" id="A0A0S4QNZ2"/>
<evidence type="ECO:0000256" key="1">
    <source>
        <dbReference type="ARBA" id="ARBA00004651"/>
    </source>
</evidence>
<feature type="transmembrane region" description="Helical" evidence="6">
    <location>
        <begin position="607"/>
        <end position="628"/>
    </location>
</feature>
<dbReference type="InterPro" id="IPR001851">
    <property type="entry name" value="ABC_transp_permease"/>
</dbReference>
<feature type="transmembrane region" description="Helical" evidence="6">
    <location>
        <begin position="73"/>
        <end position="99"/>
    </location>
</feature>
<dbReference type="EMBL" id="FAOZ01000008">
    <property type="protein sequence ID" value="CUU56766.1"/>
    <property type="molecule type" value="Genomic_DNA"/>
</dbReference>
<evidence type="ECO:0000256" key="5">
    <source>
        <dbReference type="ARBA" id="ARBA00023136"/>
    </source>
</evidence>
<proteinExistence type="predicted"/>
<dbReference type="GO" id="GO:0005886">
    <property type="term" value="C:plasma membrane"/>
    <property type="evidence" value="ECO:0007669"/>
    <property type="project" value="UniProtKB-SubCell"/>
</dbReference>
<evidence type="ECO:0000256" key="4">
    <source>
        <dbReference type="ARBA" id="ARBA00022989"/>
    </source>
</evidence>
<feature type="transmembrane region" description="Helical" evidence="6">
    <location>
        <begin position="105"/>
        <end position="123"/>
    </location>
</feature>
<feature type="transmembrane region" description="Helical" evidence="6">
    <location>
        <begin position="479"/>
        <end position="497"/>
    </location>
</feature>
<dbReference type="CDD" id="cd06582">
    <property type="entry name" value="TM_PBP1_LivH_like"/>
    <property type="match status" value="1"/>
</dbReference>
<feature type="transmembrane region" description="Helical" evidence="6">
    <location>
        <begin position="350"/>
        <end position="373"/>
    </location>
</feature>
<evidence type="ECO:0000313" key="7">
    <source>
        <dbReference type="EMBL" id="CUU56766.1"/>
    </source>
</evidence>
<keyword evidence="4 6" id="KW-1133">Transmembrane helix</keyword>
<reference evidence="8" key="1">
    <citation type="submission" date="2015-11" db="EMBL/GenBank/DDBJ databases">
        <authorList>
            <person name="Varghese N."/>
        </authorList>
    </citation>
    <scope>NUCLEOTIDE SEQUENCE [LARGE SCALE GENOMIC DNA]</scope>
    <source>
        <strain evidence="8">DSM 45899</strain>
    </source>
</reference>
<dbReference type="Pfam" id="PF02653">
    <property type="entry name" value="BPD_transp_2"/>
    <property type="match status" value="2"/>
</dbReference>
<dbReference type="InterPro" id="IPR043428">
    <property type="entry name" value="LivM-like"/>
</dbReference>
<feature type="transmembrane region" description="Helical" evidence="6">
    <location>
        <begin position="321"/>
        <end position="338"/>
    </location>
</feature>
<name>A0A0S4QNZ2_9ACTN</name>